<protein>
    <submittedName>
        <fullName evidence="2">Uncharacterized protein</fullName>
    </submittedName>
</protein>
<feature type="region of interest" description="Disordered" evidence="1">
    <location>
        <begin position="68"/>
        <end position="199"/>
    </location>
</feature>
<name>A0AB34HN14_ESCRO</name>
<evidence type="ECO:0000256" key="1">
    <source>
        <dbReference type="SAM" id="MobiDB-lite"/>
    </source>
</evidence>
<comment type="caution">
    <text evidence="2">The sequence shown here is derived from an EMBL/GenBank/DDBJ whole genome shotgun (WGS) entry which is preliminary data.</text>
</comment>
<proteinExistence type="predicted"/>
<evidence type="ECO:0000313" key="3">
    <source>
        <dbReference type="Proteomes" id="UP001159641"/>
    </source>
</evidence>
<dbReference type="AlphaFoldDB" id="A0AB34HN14"/>
<dbReference type="Proteomes" id="UP001159641">
    <property type="component" value="Unassembled WGS sequence"/>
</dbReference>
<organism evidence="2 3">
    <name type="scientific">Eschrichtius robustus</name>
    <name type="common">California gray whale</name>
    <name type="synonym">Eschrichtius gibbosus</name>
    <dbReference type="NCBI Taxonomy" id="9764"/>
    <lineage>
        <taxon>Eukaryota</taxon>
        <taxon>Metazoa</taxon>
        <taxon>Chordata</taxon>
        <taxon>Craniata</taxon>
        <taxon>Vertebrata</taxon>
        <taxon>Euteleostomi</taxon>
        <taxon>Mammalia</taxon>
        <taxon>Eutheria</taxon>
        <taxon>Laurasiatheria</taxon>
        <taxon>Artiodactyla</taxon>
        <taxon>Whippomorpha</taxon>
        <taxon>Cetacea</taxon>
        <taxon>Mysticeti</taxon>
        <taxon>Eschrichtiidae</taxon>
        <taxon>Eschrichtius</taxon>
    </lineage>
</organism>
<reference evidence="2 3" key="1">
    <citation type="submission" date="2022-11" db="EMBL/GenBank/DDBJ databases">
        <title>Whole genome sequence of Eschrichtius robustus ER-17-0199.</title>
        <authorList>
            <person name="Bruniche-Olsen A."/>
            <person name="Black A.N."/>
            <person name="Fields C.J."/>
            <person name="Walden K."/>
            <person name="Dewoody J.A."/>
        </authorList>
    </citation>
    <scope>NUCLEOTIDE SEQUENCE [LARGE SCALE GENOMIC DNA]</scope>
    <source>
        <strain evidence="2">ER-17-0199</strain>
        <tissue evidence="2">Blubber</tissue>
    </source>
</reference>
<gene>
    <name evidence="2" type="ORF">J1605_003601</name>
</gene>
<dbReference type="EMBL" id="JAIQCJ010000963">
    <property type="protein sequence ID" value="KAJ8793593.1"/>
    <property type="molecule type" value="Genomic_DNA"/>
</dbReference>
<keyword evidence="3" id="KW-1185">Reference proteome</keyword>
<feature type="region of interest" description="Disordered" evidence="1">
    <location>
        <begin position="1"/>
        <end position="36"/>
    </location>
</feature>
<accession>A0AB34HN14</accession>
<evidence type="ECO:0000313" key="2">
    <source>
        <dbReference type="EMBL" id="KAJ8793593.1"/>
    </source>
</evidence>
<sequence length="214" mass="22286">MSAGPWSSGSGGAARGQCRLPPAEPHELAPRGAGWPLRILSDSGRDWCAAPRGASVSLRYFSAGCRSGWSSGGRNMPGASQDAAGGRGADSRDASARTEPTPASKPRQSSDPSCHPKDVPSPSPCSAPNRKRSRVDCDEAVKACGQSGGQTAAPEPRGFPSPEPQGPRSHWPRVGWWGGHGEAGPPAQPSVSPMTPRTDRGLSLVTQHWSGFIY</sequence>